<dbReference type="STRING" id="486041.B0CZV5"/>
<feature type="compositionally biased region" description="Low complexity" evidence="1">
    <location>
        <begin position="489"/>
        <end position="511"/>
    </location>
</feature>
<evidence type="ECO:0000259" key="2">
    <source>
        <dbReference type="Pfam" id="PF08719"/>
    </source>
</evidence>
<feature type="compositionally biased region" description="Pro residues" evidence="1">
    <location>
        <begin position="13"/>
        <end position="34"/>
    </location>
</feature>
<feature type="compositionally biased region" description="Gly residues" evidence="1">
    <location>
        <begin position="413"/>
        <end position="430"/>
    </location>
</feature>
<sequence>MGQSSSKQKHYPFPVPTYPAGYGPPPPFAPPQQYPQPLAYPTGYPQGPYGYAPPVYGQPNTLPQPLLNWLPQDKPTRKRKMTKRANSEQYPTGYVPSESQHHRASTRTRSMPRPVSTQPQGGPVIPGQNTQSYHPTSHSHRPPSQSQPPPLFTPGAGATGAPLTSFPSPQVAQNPRRAATPFIAPFSDSFSDDDDDDLPQDHQQTSRSQSHYVNPVNPPPGRVHSTTQQQQPSSRREPIQYPPPRPLQAELSHVIQPMSPAEPSAFGPPDLGPHAPIDNPLPPPPRDLYEMTPYKALLTLPQSTALLTATYGAQPPTQTMPILASGAPVTQTQTQPKRKKGGLFRAFSSRGRSTSGSNADSSSQPTTVQYIPVFVPQQPGQASATATGALGASASASTSNLGHGGSNHLHGGSNHGHGGSNHGHGGSNHGHGGRGGHDSQSGTSTAASTPLTPTPTSAFGSGFPTGNSARGFPTGNSTTTGFPTGGTTGFTSAGLASAGLTSGAAGPSSAANRRPESMASSHRPPSIVRFNQQGTYGGFMNHSTHRVLYKNQTYPSATHLHEAMKYLEHRPDLAENIRNCRDVKDVYPLSARYQQFQRPDWGQVFLQLMEETLFLKFKQHPDLRWLLTGTERAMLIYADPNDSFWGEGNGTGANELGKALMRVRERLERDRLG</sequence>
<dbReference type="Pfam" id="PF08719">
    <property type="entry name" value="NADAR"/>
    <property type="match status" value="1"/>
</dbReference>
<dbReference type="Gene3D" id="1.10.357.40">
    <property type="entry name" value="YbiA-like"/>
    <property type="match status" value="1"/>
</dbReference>
<evidence type="ECO:0000256" key="1">
    <source>
        <dbReference type="SAM" id="MobiDB-lite"/>
    </source>
</evidence>
<dbReference type="SUPFAM" id="SSF143990">
    <property type="entry name" value="YbiA-like"/>
    <property type="match status" value="1"/>
</dbReference>
<feature type="compositionally biased region" description="Low complexity" evidence="1">
    <location>
        <begin position="443"/>
        <end position="458"/>
    </location>
</feature>
<dbReference type="OrthoDB" id="206452at2759"/>
<gene>
    <name evidence="3" type="ORF">LACBIDRAFT_292710</name>
</gene>
<dbReference type="CDD" id="cd15457">
    <property type="entry name" value="NADAR"/>
    <property type="match status" value="1"/>
</dbReference>
<dbReference type="KEGG" id="lbc:LACBIDRAFT_292710"/>
<reference evidence="3 4" key="1">
    <citation type="journal article" date="2008" name="Nature">
        <title>The genome of Laccaria bicolor provides insights into mycorrhizal symbiosis.</title>
        <authorList>
            <person name="Martin F."/>
            <person name="Aerts A."/>
            <person name="Ahren D."/>
            <person name="Brun A."/>
            <person name="Danchin E.G.J."/>
            <person name="Duchaussoy F."/>
            <person name="Gibon J."/>
            <person name="Kohler A."/>
            <person name="Lindquist E."/>
            <person name="Pereda V."/>
            <person name="Salamov A."/>
            <person name="Shapiro H.J."/>
            <person name="Wuyts J."/>
            <person name="Blaudez D."/>
            <person name="Buee M."/>
            <person name="Brokstein P."/>
            <person name="Canbaeck B."/>
            <person name="Cohen D."/>
            <person name="Courty P.E."/>
            <person name="Coutinho P.M."/>
            <person name="Delaruelle C."/>
            <person name="Detter J.C."/>
            <person name="Deveau A."/>
            <person name="DiFazio S."/>
            <person name="Duplessis S."/>
            <person name="Fraissinet-Tachet L."/>
            <person name="Lucic E."/>
            <person name="Frey-Klett P."/>
            <person name="Fourrey C."/>
            <person name="Feussner I."/>
            <person name="Gay G."/>
            <person name="Grimwood J."/>
            <person name="Hoegger P.J."/>
            <person name="Jain P."/>
            <person name="Kilaru S."/>
            <person name="Labbe J."/>
            <person name="Lin Y.C."/>
            <person name="Legue V."/>
            <person name="Le Tacon F."/>
            <person name="Marmeisse R."/>
            <person name="Melayah D."/>
            <person name="Montanini B."/>
            <person name="Muratet M."/>
            <person name="Nehls U."/>
            <person name="Niculita-Hirzel H."/>
            <person name="Oudot-Le Secq M.P."/>
            <person name="Peter M."/>
            <person name="Quesneville H."/>
            <person name="Rajashekar B."/>
            <person name="Reich M."/>
            <person name="Rouhier N."/>
            <person name="Schmutz J."/>
            <person name="Yin T."/>
            <person name="Chalot M."/>
            <person name="Henrissat B."/>
            <person name="Kuees U."/>
            <person name="Lucas S."/>
            <person name="Van de Peer Y."/>
            <person name="Podila G.K."/>
            <person name="Polle A."/>
            <person name="Pukkila P.J."/>
            <person name="Richardson P.M."/>
            <person name="Rouze P."/>
            <person name="Sanders I.R."/>
            <person name="Stajich J.E."/>
            <person name="Tunlid A."/>
            <person name="Tuskan G."/>
            <person name="Grigoriev I.V."/>
        </authorList>
    </citation>
    <scope>NUCLEOTIDE SEQUENCE [LARGE SCALE GENOMIC DNA]</scope>
    <source>
        <strain evidence="4">S238N-H82 / ATCC MYA-4686</strain>
    </source>
</reference>
<proteinExistence type="predicted"/>
<protein>
    <submittedName>
        <fullName evidence="3">Predicted protein</fullName>
    </submittedName>
</protein>
<dbReference type="AlphaFoldDB" id="B0CZV5"/>
<name>B0CZV5_LACBS</name>
<dbReference type="HOGENOM" id="CLU_504375_0_0_1"/>
<evidence type="ECO:0000313" key="4">
    <source>
        <dbReference type="Proteomes" id="UP000001194"/>
    </source>
</evidence>
<feature type="region of interest" description="Disordered" evidence="1">
    <location>
        <begin position="327"/>
        <end position="365"/>
    </location>
</feature>
<organism evidence="4">
    <name type="scientific">Laccaria bicolor (strain S238N-H82 / ATCC MYA-4686)</name>
    <name type="common">Bicoloured deceiver</name>
    <name type="synonym">Laccaria laccata var. bicolor</name>
    <dbReference type="NCBI Taxonomy" id="486041"/>
    <lineage>
        <taxon>Eukaryota</taxon>
        <taxon>Fungi</taxon>
        <taxon>Dikarya</taxon>
        <taxon>Basidiomycota</taxon>
        <taxon>Agaricomycotina</taxon>
        <taxon>Agaricomycetes</taxon>
        <taxon>Agaricomycetidae</taxon>
        <taxon>Agaricales</taxon>
        <taxon>Agaricineae</taxon>
        <taxon>Hydnangiaceae</taxon>
        <taxon>Laccaria</taxon>
    </lineage>
</organism>
<keyword evidence="4" id="KW-1185">Reference proteome</keyword>
<feature type="compositionally biased region" description="Low complexity" evidence="1">
    <location>
        <begin position="35"/>
        <end position="59"/>
    </location>
</feature>
<dbReference type="EMBL" id="DS547094">
    <property type="protein sequence ID" value="EDR12682.1"/>
    <property type="molecule type" value="Genomic_DNA"/>
</dbReference>
<evidence type="ECO:0000313" key="3">
    <source>
        <dbReference type="EMBL" id="EDR12682.1"/>
    </source>
</evidence>
<dbReference type="Proteomes" id="UP000001194">
    <property type="component" value="Unassembled WGS sequence"/>
</dbReference>
<feature type="compositionally biased region" description="Low complexity" evidence="1">
    <location>
        <begin position="471"/>
        <end position="482"/>
    </location>
</feature>
<feature type="compositionally biased region" description="Polar residues" evidence="1">
    <location>
        <begin position="201"/>
        <end position="212"/>
    </location>
</feature>
<feature type="compositionally biased region" description="Low complexity" evidence="1">
    <location>
        <begin position="394"/>
        <end position="412"/>
    </location>
</feature>
<feature type="region of interest" description="Disordered" evidence="1">
    <location>
        <begin position="394"/>
        <end position="527"/>
    </location>
</feature>
<dbReference type="GeneID" id="6072256"/>
<feature type="region of interest" description="Disordered" evidence="1">
    <location>
        <begin position="1"/>
        <end position="285"/>
    </location>
</feature>
<dbReference type="InParanoid" id="B0CZV5"/>
<dbReference type="InterPro" id="IPR012816">
    <property type="entry name" value="NADAR"/>
</dbReference>
<accession>B0CZV5</accession>
<feature type="compositionally biased region" description="Polar residues" evidence="1">
    <location>
        <begin position="350"/>
        <end position="365"/>
    </location>
</feature>
<feature type="domain" description="NADAR" evidence="2">
    <location>
        <begin position="535"/>
        <end position="667"/>
    </location>
</feature>
<dbReference type="InterPro" id="IPR037238">
    <property type="entry name" value="YbiA-like_sf"/>
</dbReference>
<dbReference type="RefSeq" id="XP_001876946.1">
    <property type="nucleotide sequence ID" value="XM_001876911.1"/>
</dbReference>